<dbReference type="PIRSF" id="PIRSF025414">
    <property type="entry name" value="Alpha-L-arabinofuranosidase"/>
    <property type="match status" value="1"/>
</dbReference>
<dbReference type="Pfam" id="PF04616">
    <property type="entry name" value="Glyco_hydro_43"/>
    <property type="match status" value="1"/>
</dbReference>
<evidence type="ECO:0000256" key="7">
    <source>
        <dbReference type="RuleBase" id="RU361187"/>
    </source>
</evidence>
<reference evidence="9" key="1">
    <citation type="submission" date="2018-04" db="EMBL/GenBank/DDBJ databases">
        <title>Complete genome of Antarctic heterotrophic bacterium Hymenobacter nivis.</title>
        <authorList>
            <person name="Terashima M."/>
        </authorList>
    </citation>
    <scope>NUCLEOTIDE SEQUENCE [LARGE SCALE GENOMIC DNA]</scope>
    <source>
        <strain evidence="9">NBRC 111535</strain>
    </source>
</reference>
<keyword evidence="3 7" id="KW-0378">Hydrolase</keyword>
<organism evidence="8 9">
    <name type="scientific">Hymenobacter nivis</name>
    <dbReference type="NCBI Taxonomy" id="1850093"/>
    <lineage>
        <taxon>Bacteria</taxon>
        <taxon>Pseudomonadati</taxon>
        <taxon>Bacteroidota</taxon>
        <taxon>Cytophagia</taxon>
        <taxon>Cytophagales</taxon>
        <taxon>Hymenobacteraceae</taxon>
        <taxon>Hymenobacter</taxon>
    </lineage>
</organism>
<keyword evidence="4 7" id="KW-0326">Glycosidase</keyword>
<dbReference type="InterPro" id="IPR016828">
    <property type="entry name" value="Alpha-L-arabinofuranosidase"/>
</dbReference>
<evidence type="ECO:0000256" key="6">
    <source>
        <dbReference type="PIRSR" id="PIRSR606710-2"/>
    </source>
</evidence>
<evidence type="ECO:0000313" key="8">
    <source>
        <dbReference type="EMBL" id="AWM32722.1"/>
    </source>
</evidence>
<evidence type="ECO:0000313" key="9">
    <source>
        <dbReference type="Proteomes" id="UP000245999"/>
    </source>
</evidence>
<dbReference type="EMBL" id="CP029145">
    <property type="protein sequence ID" value="AWM32722.1"/>
    <property type="molecule type" value="Genomic_DNA"/>
</dbReference>
<gene>
    <name evidence="8" type="ORF">DDQ68_07960</name>
</gene>
<dbReference type="Gene3D" id="2.115.10.20">
    <property type="entry name" value="Glycosyl hydrolase domain, family 43"/>
    <property type="match status" value="1"/>
</dbReference>
<feature type="active site" description="Proton donor" evidence="5">
    <location>
        <position position="258"/>
    </location>
</feature>
<sequence>MTIFTWQRSRLIHLPQFNILPITFRFLLPSLLALGLLGGCARPARKPTTGAPTAARPTAPATATFTNPLLPAGADPWVIYHDGYYYYTQTTGSNLTLWKTKSLADLKTAEHRVVWTPPATGPNSHDIWAPELHFLRGKWYLYYAADAGSNSSHRLWVLENASPNPLQGPWADRGKLADPAADKWAIDGSVFENNGQLYLIWSGWEGDANGRQNIYLAPMQNPWTLAGPRVLVSTPTYAWERNGDLPNPSSPPHVDVNEGPEILRHAGKLYLVYSASGCWTDFYALGMLTADADADLRNPAAWTKSPAPVFQQSPANKVYAPGHNAFFTSPDGQQNWLLYHANDAPGQGCGRFRTPRMQPFTWGPGGAPSFGQPVPAGQALALPAGQ</sequence>
<dbReference type="Proteomes" id="UP000245999">
    <property type="component" value="Chromosome"/>
</dbReference>
<evidence type="ECO:0000256" key="4">
    <source>
        <dbReference type="ARBA" id="ARBA00023295"/>
    </source>
</evidence>
<keyword evidence="2" id="KW-0732">Signal</keyword>
<evidence type="ECO:0000256" key="5">
    <source>
        <dbReference type="PIRSR" id="PIRSR606710-1"/>
    </source>
</evidence>
<evidence type="ECO:0000256" key="2">
    <source>
        <dbReference type="ARBA" id="ARBA00022729"/>
    </source>
</evidence>
<dbReference type="PANTHER" id="PTHR43817">
    <property type="entry name" value="GLYCOSYL HYDROLASE"/>
    <property type="match status" value="1"/>
</dbReference>
<feature type="active site" description="Proton acceptor" evidence="5">
    <location>
        <position position="75"/>
    </location>
</feature>
<evidence type="ECO:0000256" key="3">
    <source>
        <dbReference type="ARBA" id="ARBA00022801"/>
    </source>
</evidence>
<keyword evidence="9" id="KW-1185">Reference proteome</keyword>
<dbReference type="GO" id="GO:0005975">
    <property type="term" value="P:carbohydrate metabolic process"/>
    <property type="evidence" value="ECO:0007669"/>
    <property type="project" value="InterPro"/>
</dbReference>
<dbReference type="GO" id="GO:0004553">
    <property type="term" value="F:hydrolase activity, hydrolyzing O-glycosyl compounds"/>
    <property type="evidence" value="ECO:0007669"/>
    <property type="project" value="InterPro"/>
</dbReference>
<protein>
    <submittedName>
        <fullName evidence="8">Glycosyl hydrolase family 43</fullName>
    </submittedName>
</protein>
<dbReference type="InterPro" id="IPR006710">
    <property type="entry name" value="Glyco_hydro_43"/>
</dbReference>
<dbReference type="SUPFAM" id="SSF75005">
    <property type="entry name" value="Arabinanase/levansucrase/invertase"/>
    <property type="match status" value="1"/>
</dbReference>
<name>A0A2Z3GKZ3_9BACT</name>
<dbReference type="AlphaFoldDB" id="A0A2Z3GKZ3"/>
<dbReference type="PANTHER" id="PTHR43817:SF1">
    <property type="entry name" value="HYDROLASE, FAMILY 43, PUTATIVE (AFU_ORTHOLOGUE AFUA_3G01660)-RELATED"/>
    <property type="match status" value="1"/>
</dbReference>
<proteinExistence type="inferred from homology"/>
<accession>A0A2Z3GKZ3</accession>
<comment type="similarity">
    <text evidence="1 7">Belongs to the glycosyl hydrolase 43 family.</text>
</comment>
<dbReference type="KEGG" id="hnv:DDQ68_07960"/>
<evidence type="ECO:0000256" key="1">
    <source>
        <dbReference type="ARBA" id="ARBA00009865"/>
    </source>
</evidence>
<dbReference type="CDD" id="cd18820">
    <property type="entry name" value="GH43_LbAraf43-like"/>
    <property type="match status" value="1"/>
</dbReference>
<dbReference type="InterPro" id="IPR023296">
    <property type="entry name" value="Glyco_hydro_beta-prop_sf"/>
</dbReference>
<feature type="site" description="Important for catalytic activity, responsible for pKa modulation of the active site Glu and correct orientation of both the proton donor and substrate" evidence="6">
    <location>
        <position position="187"/>
    </location>
</feature>
<dbReference type="OrthoDB" id="177947at2"/>